<dbReference type="RefSeq" id="WP_116209101.1">
    <property type="nucleotide sequence ID" value="NZ_QUNR01000007.1"/>
</dbReference>
<dbReference type="InterPro" id="IPR027417">
    <property type="entry name" value="P-loop_NTPase"/>
</dbReference>
<dbReference type="SUPFAM" id="SSF52540">
    <property type="entry name" value="P-loop containing nucleoside triphosphate hydrolases"/>
    <property type="match status" value="1"/>
</dbReference>
<keyword evidence="2" id="KW-1185">Reference proteome</keyword>
<accession>A0A3E0GZX3</accession>
<protein>
    <submittedName>
        <fullName evidence="1">Uncharacterized protein</fullName>
    </submittedName>
</protein>
<proteinExistence type="predicted"/>
<gene>
    <name evidence="1" type="ORF">DFR26_2218</name>
</gene>
<dbReference type="OrthoDB" id="6372157at2"/>
<reference evidence="1 2" key="1">
    <citation type="submission" date="2018-08" db="EMBL/GenBank/DDBJ databases">
        <title>Genomic Encyclopedia of Type Strains, Phase IV (KMG-IV): sequencing the most valuable type-strain genomes for metagenomic binning, comparative biology and taxonomic classification.</title>
        <authorList>
            <person name="Goeker M."/>
        </authorList>
    </citation>
    <scope>NUCLEOTIDE SEQUENCE [LARGE SCALE GENOMIC DNA]</scope>
    <source>
        <strain evidence="1 2">DSM 26022</strain>
    </source>
</reference>
<organism evidence="1 2">
    <name type="scientific">Paraperlucidibaca baekdonensis</name>
    <dbReference type="NCBI Taxonomy" id="748120"/>
    <lineage>
        <taxon>Bacteria</taxon>
        <taxon>Pseudomonadati</taxon>
        <taxon>Pseudomonadota</taxon>
        <taxon>Gammaproteobacteria</taxon>
        <taxon>Moraxellales</taxon>
        <taxon>Moraxellaceae</taxon>
        <taxon>Paraperlucidibaca</taxon>
    </lineage>
</organism>
<dbReference type="Proteomes" id="UP000256774">
    <property type="component" value="Unassembled WGS sequence"/>
</dbReference>
<dbReference type="EMBL" id="QUNR01000007">
    <property type="protein sequence ID" value="REH35612.1"/>
    <property type="molecule type" value="Genomic_DNA"/>
</dbReference>
<name>A0A3E0GZX3_9GAMM</name>
<dbReference type="AlphaFoldDB" id="A0A3E0GZX3"/>
<comment type="caution">
    <text evidence="1">The sequence shown here is derived from an EMBL/GenBank/DDBJ whole genome shotgun (WGS) entry which is preliminary data.</text>
</comment>
<evidence type="ECO:0000313" key="2">
    <source>
        <dbReference type="Proteomes" id="UP000256774"/>
    </source>
</evidence>
<sequence>MHPFNCFDFTQAPDLTVLDDLLQNQLGLVDSAKYSDGCFIPLPAQTGIGKTHTACALMLERMLLNIKNSLSKSDEIVPELTYYITNSTDNVRNGLNGLQALIEQQQIDGKPRFNNEQQAFLKSQIVHLHAQDNQLLSLANEDREHLLSAFRHGDVGRIRDALRELDSFEKSATTNRVVAKHMVYFARTTYKQLRDHIRLTMANHKIVLSEDQQEAVFKLLPGEKVVEGKACVLFMTTKKFMHGYDSLKSRINPIEHLSKSLLIIDEIDRQNSEILDVLCDSQAIDLVKFGKSISANLSHHVLEKSTRYNGVDELLEPLIQRTQDYAQTWHMKYHFMIEGSSLDERPVRLFSDRSITHAHSTMHHLSIHTDHERQKNIIVSTDKAMLDIEGPNEMLSRFINESDWLFREFTRTFQWSAQRIIKNETLDFVGRIDHLNQYLGAVTSLLTHYGLEVYRPIVLDVFNARFRSLDHHRSRLAKRSYHDIGLKFTEVARTPDARDTMSCHYKSLSTTPTGLLAQMVDSGANILGISATASSPTVIHNFDHQYLSLRLGTRYRSLSDDQRKQLGAYYTSRRRYEEAGIRIHCQYIRAQTDNVNAVLTQHENHPPRDLAWALAALVKTSGDSYGVEWFSKLLAAMEVFVLQPYCRYMVALLNRTLVAEPPFIATLEAYLNERSNRPVKFFAGINAEAMRDGRYDDAQKHLSTTLDKVILISTYPSMGEGKNPDYRVQLNDDESSLRWVGDGAKSGQCRGDIDAIYLEKPTNMLLTHSDTKTNLVITLHQLLCLQSAGFISHTKTKTWITRILCGARSEENTTNYNLTDDSPYATRRIIQQAIGRMARTAYKRPEILVMCDSELTHMLGGDDSLRDTLSHEYAALRDYCKRGCAEFCVTGISVTAVAVFPRS</sequence>
<evidence type="ECO:0000313" key="1">
    <source>
        <dbReference type="EMBL" id="REH35612.1"/>
    </source>
</evidence>